<sequence length="205" mass="24189">MYQKIHSEQSEEYIGFTMIANKISGAADIPQTIEKGQSIQNLETFKKLIIIKVFFSETKIYNVIVLYCIPNITNLNNLEFNKFFLGFRCLSEYPWCIIKIKSKHFPKVFKKIEKNKKNVTEKQEFSRKTSFWHNRFFYMVVTQKLVILVFSLILTKIHQNHEYLQIIWKLRVENVFQILITKVGCTVGLSYGLLTVNLKFLSPCI</sequence>
<dbReference type="AlphaFoldDB" id="A0A6G0T3R2"/>
<reference evidence="2 3" key="1">
    <citation type="submission" date="2019-08" db="EMBL/GenBank/DDBJ databases">
        <title>The genome of the soybean aphid Biotype 1, its phylome, world population structure and adaptation to the North American continent.</title>
        <authorList>
            <person name="Giordano R."/>
            <person name="Donthu R.K."/>
            <person name="Hernandez A.G."/>
            <person name="Wright C.L."/>
            <person name="Zimin A.V."/>
        </authorList>
    </citation>
    <scope>NUCLEOTIDE SEQUENCE [LARGE SCALE GENOMIC DNA]</scope>
    <source>
        <tissue evidence="2">Whole aphids</tissue>
    </source>
</reference>
<organism evidence="2 3">
    <name type="scientific">Aphis glycines</name>
    <name type="common">Soybean aphid</name>
    <dbReference type="NCBI Taxonomy" id="307491"/>
    <lineage>
        <taxon>Eukaryota</taxon>
        <taxon>Metazoa</taxon>
        <taxon>Ecdysozoa</taxon>
        <taxon>Arthropoda</taxon>
        <taxon>Hexapoda</taxon>
        <taxon>Insecta</taxon>
        <taxon>Pterygota</taxon>
        <taxon>Neoptera</taxon>
        <taxon>Paraneoptera</taxon>
        <taxon>Hemiptera</taxon>
        <taxon>Sternorrhyncha</taxon>
        <taxon>Aphidomorpha</taxon>
        <taxon>Aphidoidea</taxon>
        <taxon>Aphididae</taxon>
        <taxon>Aphidini</taxon>
        <taxon>Aphis</taxon>
        <taxon>Aphis</taxon>
    </lineage>
</organism>
<dbReference type="Proteomes" id="UP000475862">
    <property type="component" value="Unassembled WGS sequence"/>
</dbReference>
<keyword evidence="3" id="KW-1185">Reference proteome</keyword>
<protein>
    <recommendedName>
        <fullName evidence="4">Transmembrane protein</fullName>
    </recommendedName>
</protein>
<evidence type="ECO:0000313" key="2">
    <source>
        <dbReference type="EMBL" id="KAE9525276.1"/>
    </source>
</evidence>
<keyword evidence="1" id="KW-0812">Transmembrane</keyword>
<keyword evidence="1" id="KW-0472">Membrane</keyword>
<dbReference type="EMBL" id="VYZN01000061">
    <property type="protein sequence ID" value="KAE9525276.1"/>
    <property type="molecule type" value="Genomic_DNA"/>
</dbReference>
<evidence type="ECO:0000313" key="3">
    <source>
        <dbReference type="Proteomes" id="UP000475862"/>
    </source>
</evidence>
<feature type="transmembrane region" description="Helical" evidence="1">
    <location>
        <begin position="175"/>
        <end position="194"/>
    </location>
</feature>
<keyword evidence="1" id="KW-1133">Transmembrane helix</keyword>
<gene>
    <name evidence="2" type="ORF">AGLY_014344</name>
</gene>
<comment type="caution">
    <text evidence="2">The sequence shown here is derived from an EMBL/GenBank/DDBJ whole genome shotgun (WGS) entry which is preliminary data.</text>
</comment>
<evidence type="ECO:0008006" key="4">
    <source>
        <dbReference type="Google" id="ProtNLM"/>
    </source>
</evidence>
<name>A0A6G0T3R2_APHGL</name>
<feature type="transmembrane region" description="Helical" evidence="1">
    <location>
        <begin position="136"/>
        <end position="155"/>
    </location>
</feature>
<proteinExistence type="predicted"/>
<accession>A0A6G0T3R2</accession>
<evidence type="ECO:0000256" key="1">
    <source>
        <dbReference type="SAM" id="Phobius"/>
    </source>
</evidence>